<keyword evidence="2" id="KW-1185">Reference proteome</keyword>
<name>A0ACB9JHK0_9ASTR</name>
<sequence length="100" mass="11286">MYLKDGHEMKVFFQPYMLKYDSTHGPFKGTIKVVEKSTSEINGRHIKGTSQRDPASIPWGDFGTDYVAGAKKPINVEASMSEMDAEKAKKNKKAKDTRRC</sequence>
<proteinExistence type="predicted"/>
<protein>
    <submittedName>
        <fullName evidence="1">Uncharacterized protein</fullName>
    </submittedName>
</protein>
<organism evidence="1 2">
    <name type="scientific">Smallanthus sonchifolius</name>
    <dbReference type="NCBI Taxonomy" id="185202"/>
    <lineage>
        <taxon>Eukaryota</taxon>
        <taxon>Viridiplantae</taxon>
        <taxon>Streptophyta</taxon>
        <taxon>Embryophyta</taxon>
        <taxon>Tracheophyta</taxon>
        <taxon>Spermatophyta</taxon>
        <taxon>Magnoliopsida</taxon>
        <taxon>eudicotyledons</taxon>
        <taxon>Gunneridae</taxon>
        <taxon>Pentapetalae</taxon>
        <taxon>asterids</taxon>
        <taxon>campanulids</taxon>
        <taxon>Asterales</taxon>
        <taxon>Asteraceae</taxon>
        <taxon>Asteroideae</taxon>
        <taxon>Heliantheae alliance</taxon>
        <taxon>Millerieae</taxon>
        <taxon>Smallanthus</taxon>
    </lineage>
</organism>
<evidence type="ECO:0000313" key="2">
    <source>
        <dbReference type="Proteomes" id="UP001056120"/>
    </source>
</evidence>
<dbReference type="EMBL" id="CM042021">
    <property type="protein sequence ID" value="KAI3818742.1"/>
    <property type="molecule type" value="Genomic_DNA"/>
</dbReference>
<gene>
    <name evidence="1" type="ORF">L1987_12559</name>
</gene>
<dbReference type="Proteomes" id="UP001056120">
    <property type="component" value="Linkage Group LG04"/>
</dbReference>
<comment type="caution">
    <text evidence="1">The sequence shown here is derived from an EMBL/GenBank/DDBJ whole genome shotgun (WGS) entry which is preliminary data.</text>
</comment>
<accession>A0ACB9JHK0</accession>
<reference evidence="1 2" key="2">
    <citation type="journal article" date="2022" name="Mol. Ecol. Resour.">
        <title>The genomes of chicory, endive, great burdock and yacon provide insights into Asteraceae paleo-polyploidization history and plant inulin production.</title>
        <authorList>
            <person name="Fan W."/>
            <person name="Wang S."/>
            <person name="Wang H."/>
            <person name="Wang A."/>
            <person name="Jiang F."/>
            <person name="Liu H."/>
            <person name="Zhao H."/>
            <person name="Xu D."/>
            <person name="Zhang Y."/>
        </authorList>
    </citation>
    <scope>NUCLEOTIDE SEQUENCE [LARGE SCALE GENOMIC DNA]</scope>
    <source>
        <strain evidence="2">cv. Yunnan</strain>
        <tissue evidence="1">Leaves</tissue>
    </source>
</reference>
<reference evidence="2" key="1">
    <citation type="journal article" date="2022" name="Mol. Ecol. Resour.">
        <title>The genomes of chicory, endive, great burdock and yacon provide insights into Asteraceae palaeo-polyploidization history and plant inulin production.</title>
        <authorList>
            <person name="Fan W."/>
            <person name="Wang S."/>
            <person name="Wang H."/>
            <person name="Wang A."/>
            <person name="Jiang F."/>
            <person name="Liu H."/>
            <person name="Zhao H."/>
            <person name="Xu D."/>
            <person name="Zhang Y."/>
        </authorList>
    </citation>
    <scope>NUCLEOTIDE SEQUENCE [LARGE SCALE GENOMIC DNA]</scope>
    <source>
        <strain evidence="2">cv. Yunnan</strain>
    </source>
</reference>
<evidence type="ECO:0000313" key="1">
    <source>
        <dbReference type="EMBL" id="KAI3818742.1"/>
    </source>
</evidence>